<sequence length="441" mass="44523">MAAFTSLFPSRRRQRPPHRDRRPATGLAGRDFLLLLLATLGTFANYAPMLTVVPLWTARGAAGEGGAGAATAVTMATTVAVQLCMGWLTRRFTLRRLLGAGALLLGLPTFGYVLSSGLAWVLTVSAVRGVGFGVVAVTGSALVAELVPPEQRGRAVGWYGVAVGLPQVVLLPLGVWLAAEGHFGVVFAAAGALSMGAVPLVAAMSGRSAASLRPSPTASRPPGSSRPPAPSRTSQPSASGSYRPLLRPALLLAAASVALGGLTSFLPFVLARPDLAPTALLVLFVAMIVGRWAAGVWSDRRGPGRLVLPAAAVCSPAVAVLALTAGHEATVPVALVMVALYGLADGALQNETLVLMFRRAGPHGGGAAGTAWNMAYDGGTGLGSAGVGPAAPWLGPAGAFGAVAALIALSVPGGARLRTGGRVRRAPPVDASGDMPSRSDS</sequence>
<evidence type="ECO:0000313" key="8">
    <source>
        <dbReference type="EMBL" id="MEF3111962.1"/>
    </source>
</evidence>
<dbReference type="PANTHER" id="PTHR23531">
    <property type="entry name" value="QUINOLENE RESISTANCE PROTEIN NORA"/>
    <property type="match status" value="1"/>
</dbReference>
<evidence type="ECO:0000256" key="4">
    <source>
        <dbReference type="ARBA" id="ARBA00023136"/>
    </source>
</evidence>
<comment type="caution">
    <text evidence="8">The sequence shown here is derived from an EMBL/GenBank/DDBJ whole genome shotgun (WGS) entry which is preliminary data.</text>
</comment>
<feature type="compositionally biased region" description="Low complexity" evidence="5">
    <location>
        <begin position="231"/>
        <end position="240"/>
    </location>
</feature>
<protein>
    <submittedName>
        <fullName evidence="8">MFS transporter</fullName>
    </submittedName>
</protein>
<keyword evidence="3 6" id="KW-1133">Transmembrane helix</keyword>
<feature type="transmembrane region" description="Helical" evidence="6">
    <location>
        <begin position="156"/>
        <end position="177"/>
    </location>
</feature>
<reference evidence="8 9" key="1">
    <citation type="submission" date="2023-08" db="EMBL/GenBank/DDBJ databases">
        <authorList>
            <person name="Sharma P."/>
            <person name="Verma V."/>
            <person name="Mohan M.K."/>
            <person name="Dubey A.K."/>
        </authorList>
    </citation>
    <scope>NUCLEOTIDE SEQUENCE [LARGE SCALE GENOMIC DNA]</scope>
    <source>
        <strain evidence="8 9">ADP4</strain>
    </source>
</reference>
<feature type="transmembrane region" description="Helical" evidence="6">
    <location>
        <begin position="97"/>
        <end position="114"/>
    </location>
</feature>
<feature type="domain" description="Major facilitator superfamily (MFS) profile" evidence="7">
    <location>
        <begin position="31"/>
        <end position="422"/>
    </location>
</feature>
<feature type="transmembrane region" description="Helical" evidence="6">
    <location>
        <begin position="249"/>
        <end position="269"/>
    </location>
</feature>
<dbReference type="Pfam" id="PF07690">
    <property type="entry name" value="MFS_1"/>
    <property type="match status" value="1"/>
</dbReference>
<feature type="transmembrane region" description="Helical" evidence="6">
    <location>
        <begin position="275"/>
        <end position="294"/>
    </location>
</feature>
<dbReference type="InterPro" id="IPR052714">
    <property type="entry name" value="MFS_Exporter"/>
</dbReference>
<dbReference type="InterPro" id="IPR020846">
    <property type="entry name" value="MFS_dom"/>
</dbReference>
<dbReference type="PROSITE" id="PS50850">
    <property type="entry name" value="MFS"/>
    <property type="match status" value="1"/>
</dbReference>
<dbReference type="EMBL" id="JAVFKM010000001">
    <property type="protein sequence ID" value="MEF3111962.1"/>
    <property type="molecule type" value="Genomic_DNA"/>
</dbReference>
<feature type="region of interest" description="Disordered" evidence="5">
    <location>
        <begin position="211"/>
        <end position="240"/>
    </location>
</feature>
<dbReference type="InterPro" id="IPR011701">
    <property type="entry name" value="MFS"/>
</dbReference>
<feature type="region of interest" description="Disordered" evidence="5">
    <location>
        <begin position="419"/>
        <end position="441"/>
    </location>
</feature>
<gene>
    <name evidence="8" type="ORF">RB636_01905</name>
</gene>
<proteinExistence type="predicted"/>
<evidence type="ECO:0000256" key="1">
    <source>
        <dbReference type="ARBA" id="ARBA00004651"/>
    </source>
</evidence>
<feature type="compositionally biased region" description="Low complexity" evidence="5">
    <location>
        <begin position="213"/>
        <end position="223"/>
    </location>
</feature>
<feature type="compositionally biased region" description="Basic residues" evidence="5">
    <location>
        <begin position="10"/>
        <end position="21"/>
    </location>
</feature>
<evidence type="ECO:0000256" key="3">
    <source>
        <dbReference type="ARBA" id="ARBA00022989"/>
    </source>
</evidence>
<dbReference type="PANTHER" id="PTHR23531:SF1">
    <property type="entry name" value="QUINOLENE RESISTANCE PROTEIN NORA"/>
    <property type="match status" value="1"/>
</dbReference>
<keyword evidence="2 6" id="KW-0812">Transmembrane</keyword>
<comment type="subcellular location">
    <subcellularLocation>
        <location evidence="1">Cell membrane</location>
        <topology evidence="1">Multi-pass membrane protein</topology>
    </subcellularLocation>
</comment>
<dbReference type="Proteomes" id="UP001348265">
    <property type="component" value="Unassembled WGS sequence"/>
</dbReference>
<evidence type="ECO:0000256" key="2">
    <source>
        <dbReference type="ARBA" id="ARBA00022692"/>
    </source>
</evidence>
<organism evidence="8 9">
    <name type="scientific">Streptomyces chrestomyceticus</name>
    <dbReference type="NCBI Taxonomy" id="68185"/>
    <lineage>
        <taxon>Bacteria</taxon>
        <taxon>Bacillati</taxon>
        <taxon>Actinomycetota</taxon>
        <taxon>Actinomycetes</taxon>
        <taxon>Kitasatosporales</taxon>
        <taxon>Streptomycetaceae</taxon>
        <taxon>Streptomyces</taxon>
    </lineage>
</organism>
<feature type="transmembrane region" description="Helical" evidence="6">
    <location>
        <begin position="68"/>
        <end position="88"/>
    </location>
</feature>
<feature type="transmembrane region" description="Helical" evidence="6">
    <location>
        <begin position="120"/>
        <end position="144"/>
    </location>
</feature>
<feature type="transmembrane region" description="Helical" evidence="6">
    <location>
        <begin position="183"/>
        <end position="203"/>
    </location>
</feature>
<feature type="region of interest" description="Disordered" evidence="5">
    <location>
        <begin position="1"/>
        <end position="24"/>
    </location>
</feature>
<keyword evidence="9" id="KW-1185">Reference proteome</keyword>
<dbReference type="RefSeq" id="WP_331785083.1">
    <property type="nucleotide sequence ID" value="NZ_JAVFKM010000001.1"/>
</dbReference>
<evidence type="ECO:0000259" key="7">
    <source>
        <dbReference type="PROSITE" id="PS50850"/>
    </source>
</evidence>
<name>A0ABU7WKL2_9ACTN</name>
<feature type="transmembrane region" description="Helical" evidence="6">
    <location>
        <begin position="306"/>
        <end position="323"/>
    </location>
</feature>
<evidence type="ECO:0000313" key="9">
    <source>
        <dbReference type="Proteomes" id="UP001348265"/>
    </source>
</evidence>
<accession>A0ABU7WKL2</accession>
<evidence type="ECO:0000256" key="5">
    <source>
        <dbReference type="SAM" id="MobiDB-lite"/>
    </source>
</evidence>
<dbReference type="Gene3D" id="1.20.1250.20">
    <property type="entry name" value="MFS general substrate transporter like domains"/>
    <property type="match status" value="1"/>
</dbReference>
<dbReference type="InterPro" id="IPR036259">
    <property type="entry name" value="MFS_trans_sf"/>
</dbReference>
<dbReference type="SUPFAM" id="SSF103473">
    <property type="entry name" value="MFS general substrate transporter"/>
    <property type="match status" value="1"/>
</dbReference>
<keyword evidence="4 6" id="KW-0472">Membrane</keyword>
<evidence type="ECO:0000256" key="6">
    <source>
        <dbReference type="SAM" id="Phobius"/>
    </source>
</evidence>